<feature type="transmembrane region" description="Helical" evidence="1">
    <location>
        <begin position="85"/>
        <end position="104"/>
    </location>
</feature>
<dbReference type="AlphaFoldDB" id="M2QUF2"/>
<evidence type="ECO:0000313" key="3">
    <source>
        <dbReference type="Proteomes" id="UP000016930"/>
    </source>
</evidence>
<keyword evidence="1" id="KW-0472">Membrane</keyword>
<name>M2QUF2_CERS8</name>
<evidence type="ECO:0000256" key="1">
    <source>
        <dbReference type="SAM" id="Phobius"/>
    </source>
</evidence>
<dbReference type="STRING" id="914234.M2QUF2"/>
<sequence>MADPAPSSPNSAQGVRFDIPEIIVSPDDSPEPAWHSRFIRNAPAVRVGMPVRSRVTRVIAAVFLIICAIHFTLRYLPDSIYTFNIMQTSVAMLALASLSFLVLTHHKRNGLYLTSEQEEWIFIGAFGLFWLATIVAWRAWNRAPAEVISATMTDAATVAGAAPAKAVARPGIADRRKQWPCSSDAVYCVVEEWSYY</sequence>
<dbReference type="HOGENOM" id="CLU_120070_0_0_1"/>
<accession>M2QUF2</accession>
<keyword evidence="3" id="KW-1185">Reference proteome</keyword>
<proteinExistence type="predicted"/>
<organism evidence="2 3">
    <name type="scientific">Ceriporiopsis subvermispora (strain B)</name>
    <name type="common">White-rot fungus</name>
    <name type="synonym">Gelatoporia subvermispora</name>
    <dbReference type="NCBI Taxonomy" id="914234"/>
    <lineage>
        <taxon>Eukaryota</taxon>
        <taxon>Fungi</taxon>
        <taxon>Dikarya</taxon>
        <taxon>Basidiomycota</taxon>
        <taxon>Agaricomycotina</taxon>
        <taxon>Agaricomycetes</taxon>
        <taxon>Polyporales</taxon>
        <taxon>Gelatoporiaceae</taxon>
        <taxon>Gelatoporia</taxon>
    </lineage>
</organism>
<protein>
    <submittedName>
        <fullName evidence="2">Uncharacterized protein</fullName>
    </submittedName>
</protein>
<gene>
    <name evidence="2" type="ORF">CERSUDRAFT_91436</name>
</gene>
<dbReference type="Proteomes" id="UP000016930">
    <property type="component" value="Unassembled WGS sequence"/>
</dbReference>
<dbReference type="OrthoDB" id="3266871at2759"/>
<keyword evidence="1" id="KW-0812">Transmembrane</keyword>
<keyword evidence="1" id="KW-1133">Transmembrane helix</keyword>
<feature type="transmembrane region" description="Helical" evidence="1">
    <location>
        <begin position="55"/>
        <end position="73"/>
    </location>
</feature>
<evidence type="ECO:0000313" key="2">
    <source>
        <dbReference type="EMBL" id="EMD40698.1"/>
    </source>
</evidence>
<feature type="transmembrane region" description="Helical" evidence="1">
    <location>
        <begin position="120"/>
        <end position="140"/>
    </location>
</feature>
<reference evidence="2 3" key="1">
    <citation type="journal article" date="2012" name="Proc. Natl. Acad. Sci. U.S.A.">
        <title>Comparative genomics of Ceriporiopsis subvermispora and Phanerochaete chrysosporium provide insight into selective ligninolysis.</title>
        <authorList>
            <person name="Fernandez-Fueyo E."/>
            <person name="Ruiz-Duenas F.J."/>
            <person name="Ferreira P."/>
            <person name="Floudas D."/>
            <person name="Hibbett D.S."/>
            <person name="Canessa P."/>
            <person name="Larrondo L.F."/>
            <person name="James T.Y."/>
            <person name="Seelenfreund D."/>
            <person name="Lobos S."/>
            <person name="Polanco R."/>
            <person name="Tello M."/>
            <person name="Honda Y."/>
            <person name="Watanabe T."/>
            <person name="Watanabe T."/>
            <person name="Ryu J.S."/>
            <person name="Kubicek C.P."/>
            <person name="Schmoll M."/>
            <person name="Gaskell J."/>
            <person name="Hammel K.E."/>
            <person name="St John F.J."/>
            <person name="Vanden Wymelenberg A."/>
            <person name="Sabat G."/>
            <person name="Splinter BonDurant S."/>
            <person name="Syed K."/>
            <person name="Yadav J.S."/>
            <person name="Doddapaneni H."/>
            <person name="Subramanian V."/>
            <person name="Lavin J.L."/>
            <person name="Oguiza J.A."/>
            <person name="Perez G."/>
            <person name="Pisabarro A.G."/>
            <person name="Ramirez L."/>
            <person name="Santoyo F."/>
            <person name="Master E."/>
            <person name="Coutinho P.M."/>
            <person name="Henrissat B."/>
            <person name="Lombard V."/>
            <person name="Magnuson J.K."/>
            <person name="Kuees U."/>
            <person name="Hori C."/>
            <person name="Igarashi K."/>
            <person name="Samejima M."/>
            <person name="Held B.W."/>
            <person name="Barry K.W."/>
            <person name="LaButti K.M."/>
            <person name="Lapidus A."/>
            <person name="Lindquist E.A."/>
            <person name="Lucas S.M."/>
            <person name="Riley R."/>
            <person name="Salamov A.A."/>
            <person name="Hoffmeister D."/>
            <person name="Schwenk D."/>
            <person name="Hadar Y."/>
            <person name="Yarden O."/>
            <person name="de Vries R.P."/>
            <person name="Wiebenga A."/>
            <person name="Stenlid J."/>
            <person name="Eastwood D."/>
            <person name="Grigoriev I.V."/>
            <person name="Berka R.M."/>
            <person name="Blanchette R.A."/>
            <person name="Kersten P."/>
            <person name="Martinez A.T."/>
            <person name="Vicuna R."/>
            <person name="Cullen D."/>
        </authorList>
    </citation>
    <scope>NUCLEOTIDE SEQUENCE [LARGE SCALE GENOMIC DNA]</scope>
    <source>
        <strain evidence="2 3">B</strain>
    </source>
</reference>
<dbReference type="EMBL" id="KB445792">
    <property type="protein sequence ID" value="EMD40698.1"/>
    <property type="molecule type" value="Genomic_DNA"/>
</dbReference>